<gene>
    <name evidence="2" type="ORF">TCON_0412</name>
</gene>
<evidence type="ECO:0000313" key="2">
    <source>
        <dbReference type="EMBL" id="KAF7684393.1"/>
    </source>
</evidence>
<keyword evidence="3" id="KW-1185">Reference proteome</keyword>
<evidence type="ECO:0000256" key="1">
    <source>
        <dbReference type="SAM" id="SignalP"/>
    </source>
</evidence>
<accession>A0ABQ7I1Q5</accession>
<dbReference type="EMBL" id="SBIQ01000015">
    <property type="protein sequence ID" value="KAF7684393.1"/>
    <property type="molecule type" value="Genomic_DNA"/>
</dbReference>
<proteinExistence type="predicted"/>
<keyword evidence="1" id="KW-0732">Signal</keyword>
<evidence type="ECO:0000313" key="3">
    <source>
        <dbReference type="Proteomes" id="UP001516464"/>
    </source>
</evidence>
<sequence>MILFMIYLVVTKLIPTECSNSGDIYAINVRVHCESSVLTRLLEDINKIQIYKTHVDYFREIFGIINKKLRPYGVQLRADYAQLNLDDFPIDWDYNKNYQYSPVDYKTGVCKEFFKDTSPIGVGNRVVIFQFPEEQINTVSKASTLTIGECGNISGFLYQDPEDLKIQMIDGLLKMFSWGAYRMDMVNQDQFNTELCDYVRGCIRKPGNNIGEYIIGTTKVNDISNDNFMLPEKSKIITFEDAESESYY</sequence>
<comment type="caution">
    <text evidence="2">The sequence shown here is derived from an EMBL/GenBank/DDBJ whole genome shotgun (WGS) entry which is preliminary data.</text>
</comment>
<feature type="chain" id="PRO_5045946082" evidence="1">
    <location>
        <begin position="19"/>
        <end position="248"/>
    </location>
</feature>
<protein>
    <submittedName>
        <fullName evidence="2">Uncharacterized protein</fullName>
    </submittedName>
</protein>
<organism evidence="2 3">
    <name type="scientific">Astathelohania contejeani</name>
    <dbReference type="NCBI Taxonomy" id="164912"/>
    <lineage>
        <taxon>Eukaryota</taxon>
        <taxon>Fungi</taxon>
        <taxon>Fungi incertae sedis</taxon>
        <taxon>Microsporidia</taxon>
        <taxon>Astathelohaniidae</taxon>
        <taxon>Astathelohania</taxon>
    </lineage>
</organism>
<name>A0ABQ7I1Q5_9MICR</name>
<reference evidence="2 3" key="1">
    <citation type="submission" date="2019-01" db="EMBL/GenBank/DDBJ databases">
        <title>Genomes sequencing and comparative genomics of infectious freshwater microsporidia, Cucumispora dikerogammari and Thelohania contejeani.</title>
        <authorList>
            <person name="Cormier A."/>
            <person name="Giraud I."/>
            <person name="Wattier R."/>
            <person name="Teixeira M."/>
            <person name="Grandjean F."/>
            <person name="Rigaud T."/>
            <person name="Cordaux R."/>
        </authorList>
    </citation>
    <scope>NUCLEOTIDE SEQUENCE [LARGE SCALE GENOMIC DNA]</scope>
    <source>
        <strain evidence="2">T1</strain>
        <tissue evidence="2">Spores</tissue>
    </source>
</reference>
<feature type="signal peptide" evidence="1">
    <location>
        <begin position="1"/>
        <end position="18"/>
    </location>
</feature>
<dbReference type="Proteomes" id="UP001516464">
    <property type="component" value="Unassembled WGS sequence"/>
</dbReference>